<evidence type="ECO:0000256" key="1">
    <source>
        <dbReference type="SAM" id="MobiDB-lite"/>
    </source>
</evidence>
<reference evidence="2 3" key="1">
    <citation type="submission" date="2021-08" db="EMBL/GenBank/DDBJ databases">
        <title>Draft Genome Sequence of Phanerochaete sordida strain YK-624.</title>
        <authorList>
            <person name="Mori T."/>
            <person name="Dohra H."/>
            <person name="Suzuki T."/>
            <person name="Kawagishi H."/>
            <person name="Hirai H."/>
        </authorList>
    </citation>
    <scope>NUCLEOTIDE SEQUENCE [LARGE SCALE GENOMIC DNA]</scope>
    <source>
        <strain evidence="2 3">YK-624</strain>
    </source>
</reference>
<proteinExistence type="predicted"/>
<keyword evidence="3" id="KW-1185">Reference proteome</keyword>
<dbReference type="EMBL" id="BPQB01000078">
    <property type="protein sequence ID" value="GJE97859.1"/>
    <property type="molecule type" value="Genomic_DNA"/>
</dbReference>
<feature type="compositionally biased region" description="Basic and acidic residues" evidence="1">
    <location>
        <begin position="169"/>
        <end position="179"/>
    </location>
</feature>
<sequence length="233" mass="24787">MQYSQGTPRPGLAQKGERRALRGNGKAHPGAAPKRISAQISLLALRAPRTAGALPWLALASITPYVTPRRQQREATLPWPALAAPAALATTLRRPPAGPASPGFLAVARSACVAQLAAAVCRGAPPDASARARVDHERMQGETRARATKPHSRGGPSAGPSLPRRRARARADRRSERGPARIRRARAPRKQSAVSPLGTRALLPRCGHAAGATVRGVRSWTRRSRAWGRCGVR</sequence>
<feature type="compositionally biased region" description="Low complexity" evidence="1">
    <location>
        <begin position="153"/>
        <end position="162"/>
    </location>
</feature>
<organism evidence="2 3">
    <name type="scientific">Phanerochaete sordida</name>
    <dbReference type="NCBI Taxonomy" id="48140"/>
    <lineage>
        <taxon>Eukaryota</taxon>
        <taxon>Fungi</taxon>
        <taxon>Dikarya</taxon>
        <taxon>Basidiomycota</taxon>
        <taxon>Agaricomycotina</taxon>
        <taxon>Agaricomycetes</taxon>
        <taxon>Polyporales</taxon>
        <taxon>Phanerochaetaceae</taxon>
        <taxon>Phanerochaete</taxon>
    </lineage>
</organism>
<feature type="region of interest" description="Disordered" evidence="1">
    <location>
        <begin position="1"/>
        <end position="33"/>
    </location>
</feature>
<dbReference type="Proteomes" id="UP000703269">
    <property type="component" value="Unassembled WGS sequence"/>
</dbReference>
<feature type="compositionally biased region" description="Basic and acidic residues" evidence="1">
    <location>
        <begin position="130"/>
        <end position="145"/>
    </location>
</feature>
<accession>A0A9P3GPA4</accession>
<evidence type="ECO:0000313" key="3">
    <source>
        <dbReference type="Proteomes" id="UP000703269"/>
    </source>
</evidence>
<evidence type="ECO:0000313" key="2">
    <source>
        <dbReference type="EMBL" id="GJE97859.1"/>
    </source>
</evidence>
<gene>
    <name evidence="2" type="ORF">PsYK624_140810</name>
</gene>
<protein>
    <submittedName>
        <fullName evidence="2">Uncharacterized protein</fullName>
    </submittedName>
</protein>
<feature type="region of interest" description="Disordered" evidence="1">
    <location>
        <begin position="124"/>
        <end position="199"/>
    </location>
</feature>
<name>A0A9P3GPA4_9APHY</name>
<dbReference type="AlphaFoldDB" id="A0A9P3GPA4"/>
<comment type="caution">
    <text evidence="2">The sequence shown here is derived from an EMBL/GenBank/DDBJ whole genome shotgun (WGS) entry which is preliminary data.</text>
</comment>
<feature type="compositionally biased region" description="Basic residues" evidence="1">
    <location>
        <begin position="180"/>
        <end position="189"/>
    </location>
</feature>